<name>A0A3A9WH02_9ACTN</name>
<gene>
    <name evidence="4" type="ORF">D7318_24950</name>
    <name evidence="3" type="ORF">D7319_25585</name>
</gene>
<dbReference type="EMBL" id="RBDX01000027">
    <property type="protein sequence ID" value="RKN05387.1"/>
    <property type="molecule type" value="Genomic_DNA"/>
</dbReference>
<reference evidence="5 6" key="1">
    <citation type="submission" date="2018-09" db="EMBL/GenBank/DDBJ databases">
        <title>Streptomyces sp. nov. DS1-2, an endophytic actinomycete isolated from roots of Dendrobium scabrilingue.</title>
        <authorList>
            <person name="Kuncharoen N."/>
            <person name="Kudo T."/>
            <person name="Ohkuma M."/>
            <person name="Yuki M."/>
            <person name="Tanasupawat S."/>
        </authorList>
    </citation>
    <scope>NUCLEOTIDE SEQUENCE [LARGE SCALE GENOMIC DNA]</scope>
    <source>
        <strain evidence="3 6">AZ1-7</strain>
        <strain evidence="4 5">DS1-2</strain>
    </source>
</reference>
<dbReference type="Proteomes" id="UP000268652">
    <property type="component" value="Unassembled WGS sequence"/>
</dbReference>
<dbReference type="PANTHER" id="PTHR44154">
    <property type="entry name" value="QUINONE OXIDOREDUCTASE"/>
    <property type="match status" value="1"/>
</dbReference>
<dbReference type="InterPro" id="IPR013154">
    <property type="entry name" value="ADH-like_N"/>
</dbReference>
<dbReference type="InterPro" id="IPR051603">
    <property type="entry name" value="Zinc-ADH_QOR/CCCR"/>
</dbReference>
<sequence length="310" mass="32813">MPRAVRFHEYGDVDVLRVEEVDRPEPGPGQVLVRVKAAGINPGESAIRSGALRERWPATFPSGQGSDLAGVVEGHGPEVSWLRIGDEVLGWTDGRASQADYVVTEADRLVRRPVGVPWLAAGALFVVGTTAYASVRAVGAERGDTVVVSGAAGGVGSIAAQMARNTGATVIGLASERHHDWLTAHGVIPVPYGDDIDDTGQRILAATEGERPAAFIDTFGDDYLNLADHLGIPHERINTIINYPDAEALGTRTAGNSDAADAEVLAELAALVDRGALEIPIAAAYPLDEVRDAYRELEQRHTLGKIVLVP</sequence>
<dbReference type="SMART" id="SM00829">
    <property type="entry name" value="PKS_ER"/>
    <property type="match status" value="1"/>
</dbReference>
<dbReference type="OrthoDB" id="3727682at2"/>
<dbReference type="GO" id="GO:0016491">
    <property type="term" value="F:oxidoreductase activity"/>
    <property type="evidence" value="ECO:0007669"/>
    <property type="project" value="InterPro"/>
</dbReference>
<comment type="caution">
    <text evidence="3">The sequence shown here is derived from an EMBL/GenBank/DDBJ whole genome shotgun (WGS) entry which is preliminary data.</text>
</comment>
<evidence type="ECO:0000313" key="4">
    <source>
        <dbReference type="EMBL" id="RKN16895.1"/>
    </source>
</evidence>
<organism evidence="3 6">
    <name type="scientific">Streptomyces radicis</name>
    <dbReference type="NCBI Taxonomy" id="1750517"/>
    <lineage>
        <taxon>Bacteria</taxon>
        <taxon>Bacillati</taxon>
        <taxon>Actinomycetota</taxon>
        <taxon>Actinomycetes</taxon>
        <taxon>Kitasatosporales</taxon>
        <taxon>Streptomycetaceae</taxon>
        <taxon>Streptomyces</taxon>
    </lineage>
</organism>
<dbReference type="EMBL" id="RBDY01000025">
    <property type="protein sequence ID" value="RKN16895.1"/>
    <property type="molecule type" value="Genomic_DNA"/>
</dbReference>
<evidence type="ECO:0000313" key="5">
    <source>
        <dbReference type="Proteomes" id="UP000268652"/>
    </source>
</evidence>
<dbReference type="Proteomes" id="UP000275024">
    <property type="component" value="Unassembled WGS sequence"/>
</dbReference>
<dbReference type="Pfam" id="PF13602">
    <property type="entry name" value="ADH_zinc_N_2"/>
    <property type="match status" value="1"/>
</dbReference>
<dbReference type="Gene3D" id="3.40.50.720">
    <property type="entry name" value="NAD(P)-binding Rossmann-like Domain"/>
    <property type="match status" value="1"/>
</dbReference>
<dbReference type="Pfam" id="PF08240">
    <property type="entry name" value="ADH_N"/>
    <property type="match status" value="1"/>
</dbReference>
<keyword evidence="1" id="KW-0521">NADP</keyword>
<dbReference type="PANTHER" id="PTHR44154:SF1">
    <property type="entry name" value="QUINONE OXIDOREDUCTASE"/>
    <property type="match status" value="1"/>
</dbReference>
<evidence type="ECO:0000313" key="6">
    <source>
        <dbReference type="Proteomes" id="UP000275024"/>
    </source>
</evidence>
<protein>
    <submittedName>
        <fullName evidence="3">NADP-dependent oxidoreductase</fullName>
    </submittedName>
</protein>
<evidence type="ECO:0000256" key="1">
    <source>
        <dbReference type="ARBA" id="ARBA00022857"/>
    </source>
</evidence>
<dbReference type="Gene3D" id="3.90.180.10">
    <property type="entry name" value="Medium-chain alcohol dehydrogenases, catalytic domain"/>
    <property type="match status" value="1"/>
</dbReference>
<accession>A0A3A9WH02</accession>
<dbReference type="SUPFAM" id="SSF51735">
    <property type="entry name" value="NAD(P)-binding Rossmann-fold domains"/>
    <property type="match status" value="1"/>
</dbReference>
<dbReference type="AlphaFoldDB" id="A0A3A9WH02"/>
<dbReference type="InterPro" id="IPR020843">
    <property type="entry name" value="ER"/>
</dbReference>
<evidence type="ECO:0000259" key="2">
    <source>
        <dbReference type="SMART" id="SM00829"/>
    </source>
</evidence>
<evidence type="ECO:0000313" key="3">
    <source>
        <dbReference type="EMBL" id="RKN05387.1"/>
    </source>
</evidence>
<dbReference type="InterPro" id="IPR011032">
    <property type="entry name" value="GroES-like_sf"/>
</dbReference>
<dbReference type="SUPFAM" id="SSF50129">
    <property type="entry name" value="GroES-like"/>
    <property type="match status" value="1"/>
</dbReference>
<feature type="domain" description="Enoyl reductase (ER)" evidence="2">
    <location>
        <begin position="11"/>
        <end position="308"/>
    </location>
</feature>
<dbReference type="InterPro" id="IPR036291">
    <property type="entry name" value="NAD(P)-bd_dom_sf"/>
</dbReference>
<proteinExistence type="predicted"/>
<dbReference type="RefSeq" id="WP_120699447.1">
    <property type="nucleotide sequence ID" value="NZ_RBDX01000027.1"/>
</dbReference>
<dbReference type="CDD" id="cd05289">
    <property type="entry name" value="MDR_like_2"/>
    <property type="match status" value="1"/>
</dbReference>
<keyword evidence="5" id="KW-1185">Reference proteome</keyword>